<dbReference type="OrthoDB" id="1898821at2759"/>
<keyword evidence="4" id="KW-0175">Coiled coil</keyword>
<dbReference type="SMART" id="SM01156">
    <property type="entry name" value="DUF1716"/>
    <property type="match status" value="1"/>
</dbReference>
<dbReference type="InterPro" id="IPR013180">
    <property type="entry name" value="CTNNBL1_N"/>
</dbReference>
<dbReference type="PANTHER" id="PTHR14978">
    <property type="entry name" value="BETA-CATENIN-LIKE PROTEIN 1 NUCLEAR ASSOCIATED PROTEIN"/>
    <property type="match status" value="1"/>
</dbReference>
<keyword evidence="3" id="KW-0677">Repeat</keyword>
<dbReference type="InterPro" id="IPR039678">
    <property type="entry name" value="CTNNBL1"/>
</dbReference>
<keyword evidence="5" id="KW-0539">Nucleus</keyword>
<evidence type="ECO:0000256" key="3">
    <source>
        <dbReference type="ARBA" id="ARBA00022737"/>
    </source>
</evidence>
<feature type="domain" description="Beta-catenin-like protein 1 N-terminal" evidence="7">
    <location>
        <begin position="83"/>
        <end position="197"/>
    </location>
</feature>
<evidence type="ECO:0000313" key="9">
    <source>
        <dbReference type="Proteomes" id="UP000192596"/>
    </source>
</evidence>
<feature type="compositionally biased region" description="Polar residues" evidence="6">
    <location>
        <begin position="37"/>
        <end position="46"/>
    </location>
</feature>
<keyword evidence="9" id="KW-1185">Reference proteome</keyword>
<comment type="caution">
    <text evidence="8">The sequence shown here is derived from an EMBL/GenBank/DDBJ whole genome shotgun (WGS) entry which is preliminary data.</text>
</comment>
<dbReference type="FunFam" id="1.25.10.10:FF:001136">
    <property type="entry name" value="Beta-catenin-like protein 1"/>
    <property type="match status" value="1"/>
</dbReference>
<protein>
    <recommendedName>
        <fullName evidence="7">Beta-catenin-like protein 1 N-terminal domain-containing protein</fullName>
    </recommendedName>
</protein>
<evidence type="ECO:0000256" key="1">
    <source>
        <dbReference type="ARBA" id="ARBA00004123"/>
    </source>
</evidence>
<dbReference type="AlphaFoldDB" id="A0A1V8TE16"/>
<dbReference type="InterPro" id="IPR011989">
    <property type="entry name" value="ARM-like"/>
</dbReference>
<dbReference type="SUPFAM" id="SSF48371">
    <property type="entry name" value="ARM repeat"/>
    <property type="match status" value="1"/>
</dbReference>
<dbReference type="GO" id="GO:0005681">
    <property type="term" value="C:spliceosomal complex"/>
    <property type="evidence" value="ECO:0007669"/>
    <property type="project" value="TreeGrafter"/>
</dbReference>
<gene>
    <name evidence="8" type="ORF">B0A48_05015</name>
</gene>
<dbReference type="Proteomes" id="UP000192596">
    <property type="component" value="Unassembled WGS sequence"/>
</dbReference>
<comment type="subcellular location">
    <subcellularLocation>
        <location evidence="1">Nucleus</location>
    </subcellularLocation>
</comment>
<accession>A0A1V8TE16</accession>
<dbReference type="PANTHER" id="PTHR14978:SF0">
    <property type="entry name" value="BETA-CATENIN-LIKE PROTEIN 1"/>
    <property type="match status" value="1"/>
</dbReference>
<evidence type="ECO:0000256" key="6">
    <source>
        <dbReference type="SAM" id="MobiDB-lite"/>
    </source>
</evidence>
<evidence type="ECO:0000313" key="8">
    <source>
        <dbReference type="EMBL" id="OQO09613.1"/>
    </source>
</evidence>
<sequence length="578" mass="63408">MASITDLFKGPSQASSSGSIKRKFNSHDADRAYKATKYSSNSSPKQASLEDAPEDDDFEAGPSLPPAEDLPDDEEGRFFGGGVSRDAAEALNYIDTQDTNDANGIEYGVEKIDASWLKRTAVSFERRIAKNAELRAKHEGEPAKFMASEAELDAQVKEWSLLSEHGELYPPFVESGAAGQLVGLLGHENTDVAIGAVQILSELLDEDVEVDEEAWEGLVEALLEADLGELVMSNLGRLNEQEESDREGVYHCLAVLGALAGKQEVAERVGTVQVLEWLCDRIRRAEKSVGQNKQMAAEVLQVLLQSSSELRQKLAGDVEGVDLFLQLLALYRKRDPVKDSLEEEWVENIFDALTCVLDETPGKAAYLEAEGMELTLIMLKEGGFSKSRALRVLDHALGGVEGAAGVCEKLVEAGGLKTLFSTFTKKPSGTTTEHLLGIFTALLRWLPGESAARIRTLNKFTEKNCEKVAKIVELRKDFARRLSAADEEIKLERRMMDEEDWPEREAEWLSRRLEGGLFGLQTTDVILAWLVAEDKTAKKVIIDGLGGLADVKASLVEQAAGAEDDEAKEMLSTLIDFL</sequence>
<evidence type="ECO:0000256" key="5">
    <source>
        <dbReference type="ARBA" id="ARBA00023242"/>
    </source>
</evidence>
<reference evidence="9" key="1">
    <citation type="submission" date="2017-03" db="EMBL/GenBank/DDBJ databases">
        <title>Genomes of endolithic fungi from Antarctica.</title>
        <authorList>
            <person name="Coleine C."/>
            <person name="Masonjones S."/>
            <person name="Stajich J.E."/>
        </authorList>
    </citation>
    <scope>NUCLEOTIDE SEQUENCE [LARGE SCALE GENOMIC DNA]</scope>
    <source>
        <strain evidence="9">CCFEE 5527</strain>
    </source>
</reference>
<evidence type="ECO:0000256" key="4">
    <source>
        <dbReference type="ARBA" id="ARBA00023054"/>
    </source>
</evidence>
<dbReference type="Pfam" id="PF08216">
    <property type="entry name" value="CTNNBL"/>
    <property type="match status" value="1"/>
</dbReference>
<feature type="region of interest" description="Disordered" evidence="6">
    <location>
        <begin position="1"/>
        <end position="81"/>
    </location>
</feature>
<dbReference type="InParanoid" id="A0A1V8TE16"/>
<organism evidence="8 9">
    <name type="scientific">Cryoendolithus antarcticus</name>
    <dbReference type="NCBI Taxonomy" id="1507870"/>
    <lineage>
        <taxon>Eukaryota</taxon>
        <taxon>Fungi</taxon>
        <taxon>Dikarya</taxon>
        <taxon>Ascomycota</taxon>
        <taxon>Pezizomycotina</taxon>
        <taxon>Dothideomycetes</taxon>
        <taxon>Dothideomycetidae</taxon>
        <taxon>Cladosporiales</taxon>
        <taxon>Cladosporiaceae</taxon>
        <taxon>Cryoendolithus</taxon>
    </lineage>
</organism>
<proteinExistence type="predicted"/>
<dbReference type="STRING" id="1507870.A0A1V8TE16"/>
<dbReference type="GO" id="GO:0010467">
    <property type="term" value="P:gene expression"/>
    <property type="evidence" value="ECO:0007669"/>
    <property type="project" value="UniProtKB-ARBA"/>
</dbReference>
<dbReference type="InterPro" id="IPR016024">
    <property type="entry name" value="ARM-type_fold"/>
</dbReference>
<evidence type="ECO:0000256" key="2">
    <source>
        <dbReference type="ARBA" id="ARBA00022553"/>
    </source>
</evidence>
<keyword evidence="2" id="KW-0597">Phosphoprotein</keyword>
<dbReference type="EMBL" id="NAJO01000010">
    <property type="protein sequence ID" value="OQO09613.1"/>
    <property type="molecule type" value="Genomic_DNA"/>
</dbReference>
<dbReference type="Gene3D" id="1.25.10.10">
    <property type="entry name" value="Leucine-rich Repeat Variant"/>
    <property type="match status" value="1"/>
</dbReference>
<evidence type="ECO:0000259" key="7">
    <source>
        <dbReference type="SMART" id="SM01156"/>
    </source>
</evidence>
<name>A0A1V8TE16_9PEZI</name>